<evidence type="ECO:0000256" key="6">
    <source>
        <dbReference type="ARBA" id="ARBA00022989"/>
    </source>
</evidence>
<evidence type="ECO:0000256" key="3">
    <source>
        <dbReference type="ARBA" id="ARBA00022475"/>
    </source>
</evidence>
<feature type="transmembrane region" description="Helical" evidence="9">
    <location>
        <begin position="17"/>
        <end position="35"/>
    </location>
</feature>
<dbReference type="PANTHER" id="PTHR35011:SF2">
    <property type="entry name" value="2,3-DIKETO-L-GULONATE TRAP TRANSPORTER SMALL PERMEASE PROTEIN YIAM"/>
    <property type="match status" value="1"/>
</dbReference>
<comment type="similarity">
    <text evidence="8">Belongs to the TRAP transporter small permease family.</text>
</comment>
<dbReference type="EMBL" id="CP001997">
    <property type="protein sequence ID" value="ADE57659.1"/>
    <property type="molecule type" value="Genomic_DNA"/>
</dbReference>
<accession>D5EGH7</accession>
<protein>
    <submittedName>
        <fullName evidence="11">Tripartite ATP-independent periplasmic transporter DctQ component</fullName>
    </submittedName>
</protein>
<evidence type="ECO:0000259" key="10">
    <source>
        <dbReference type="Pfam" id="PF04290"/>
    </source>
</evidence>
<name>D5EGH7_AMICL</name>
<keyword evidence="7 9" id="KW-0472">Membrane</keyword>
<dbReference type="HOGENOM" id="CLU_086356_3_7_0"/>
<proteinExistence type="inferred from homology"/>
<evidence type="ECO:0000256" key="4">
    <source>
        <dbReference type="ARBA" id="ARBA00022519"/>
    </source>
</evidence>
<evidence type="ECO:0000256" key="2">
    <source>
        <dbReference type="ARBA" id="ARBA00022448"/>
    </source>
</evidence>
<feature type="transmembrane region" description="Helical" evidence="9">
    <location>
        <begin position="130"/>
        <end position="151"/>
    </location>
</feature>
<dbReference type="InterPro" id="IPR007387">
    <property type="entry name" value="TRAP_DctQ"/>
</dbReference>
<dbReference type="STRING" id="572547.Amico_1542"/>
<feature type="domain" description="Tripartite ATP-independent periplasmic transporters DctQ component" evidence="10">
    <location>
        <begin position="26"/>
        <end position="155"/>
    </location>
</feature>
<keyword evidence="5 9" id="KW-0812">Transmembrane</keyword>
<keyword evidence="4" id="KW-0997">Cell inner membrane</keyword>
<dbReference type="GO" id="GO:0022857">
    <property type="term" value="F:transmembrane transporter activity"/>
    <property type="evidence" value="ECO:0007669"/>
    <property type="project" value="TreeGrafter"/>
</dbReference>
<reference evidence="11 12" key="1">
    <citation type="journal article" date="2010" name="Stand. Genomic Sci.">
        <title>Complete genome sequence of Aminobacterium colombiense type strain (ALA-1).</title>
        <authorList>
            <person name="Chertkov O."/>
            <person name="Sikorski J."/>
            <person name="Brambilla E."/>
            <person name="Lapidus A."/>
            <person name="Copeland A."/>
            <person name="Glavina Del Rio T."/>
            <person name="Nolan M."/>
            <person name="Lucas S."/>
            <person name="Tice H."/>
            <person name="Cheng J.F."/>
            <person name="Han C."/>
            <person name="Detter J.C."/>
            <person name="Bruce D."/>
            <person name="Tapia R."/>
            <person name="Goodwin L."/>
            <person name="Pitluck S."/>
            <person name="Liolios K."/>
            <person name="Ivanova N."/>
            <person name="Mavromatis K."/>
            <person name="Ovchinnikova G."/>
            <person name="Pati A."/>
            <person name="Chen A."/>
            <person name="Palaniappan K."/>
            <person name="Land M."/>
            <person name="Hauser L."/>
            <person name="Chang Y.J."/>
            <person name="Jeffries C.D."/>
            <person name="Spring S."/>
            <person name="Rohde M."/>
            <person name="Goker M."/>
            <person name="Bristow J."/>
            <person name="Eisen J.A."/>
            <person name="Markowitz V."/>
            <person name="Hugenholtz P."/>
            <person name="Kyrpides N.C."/>
            <person name="Klenk H.P."/>
        </authorList>
    </citation>
    <scope>NUCLEOTIDE SEQUENCE [LARGE SCALE GENOMIC DNA]</scope>
    <source>
        <strain evidence="12">DSM 12261 / ALA-1</strain>
    </source>
</reference>
<dbReference type="GO" id="GO:0005886">
    <property type="term" value="C:plasma membrane"/>
    <property type="evidence" value="ECO:0007669"/>
    <property type="project" value="UniProtKB-SubCell"/>
</dbReference>
<sequence>MKYFSLLDTLCERFERFAVSWSIIVMAFVAIANVLSRNLLNHSFTWAEEVTQFTIVWVTFVGMSHAARNGAHIRMSALSDFLGPKARKVLMIIVCIGTAALMFYLSWYGYIYVAKLAQIKKQTLGLRIPLYLIMLWVPVGFVMTGVQYILAAIKNMTHEGIYVSKTVLEGHAEDQESFDF</sequence>
<dbReference type="KEGG" id="aco:Amico_1542"/>
<dbReference type="InterPro" id="IPR055348">
    <property type="entry name" value="DctQ"/>
</dbReference>
<evidence type="ECO:0000256" key="9">
    <source>
        <dbReference type="SAM" id="Phobius"/>
    </source>
</evidence>
<comment type="subcellular location">
    <subcellularLocation>
        <location evidence="1">Cell inner membrane</location>
        <topology evidence="1">Multi-pass membrane protein</topology>
    </subcellularLocation>
</comment>
<feature type="transmembrane region" description="Helical" evidence="9">
    <location>
        <begin position="89"/>
        <end position="110"/>
    </location>
</feature>
<keyword evidence="12" id="KW-1185">Reference proteome</keyword>
<dbReference type="PANTHER" id="PTHR35011">
    <property type="entry name" value="2,3-DIKETO-L-GULONATE TRAP TRANSPORTER SMALL PERMEASE PROTEIN YIAM"/>
    <property type="match status" value="1"/>
</dbReference>
<evidence type="ECO:0000256" key="8">
    <source>
        <dbReference type="ARBA" id="ARBA00038436"/>
    </source>
</evidence>
<dbReference type="Pfam" id="PF04290">
    <property type="entry name" value="DctQ"/>
    <property type="match status" value="1"/>
</dbReference>
<dbReference type="RefSeq" id="WP_013048922.1">
    <property type="nucleotide sequence ID" value="NC_014011.1"/>
</dbReference>
<dbReference type="AlphaFoldDB" id="D5EGH7"/>
<organism evidence="11 12">
    <name type="scientific">Aminobacterium colombiense (strain DSM 12261 / ALA-1)</name>
    <dbReference type="NCBI Taxonomy" id="572547"/>
    <lineage>
        <taxon>Bacteria</taxon>
        <taxon>Thermotogati</taxon>
        <taxon>Synergistota</taxon>
        <taxon>Synergistia</taxon>
        <taxon>Synergistales</taxon>
        <taxon>Aminobacteriaceae</taxon>
        <taxon>Aminobacterium</taxon>
    </lineage>
</organism>
<gene>
    <name evidence="11" type="ordered locus">Amico_1542</name>
</gene>
<keyword evidence="3" id="KW-1003">Cell membrane</keyword>
<dbReference type="Proteomes" id="UP000002366">
    <property type="component" value="Chromosome"/>
</dbReference>
<dbReference type="OrthoDB" id="45144at2"/>
<keyword evidence="2" id="KW-0813">Transport</keyword>
<evidence type="ECO:0000256" key="5">
    <source>
        <dbReference type="ARBA" id="ARBA00022692"/>
    </source>
</evidence>
<evidence type="ECO:0000313" key="12">
    <source>
        <dbReference type="Proteomes" id="UP000002366"/>
    </source>
</evidence>
<keyword evidence="6 9" id="KW-1133">Transmembrane helix</keyword>
<evidence type="ECO:0000256" key="1">
    <source>
        <dbReference type="ARBA" id="ARBA00004429"/>
    </source>
</evidence>
<evidence type="ECO:0000256" key="7">
    <source>
        <dbReference type="ARBA" id="ARBA00023136"/>
    </source>
</evidence>
<dbReference type="eggNOG" id="COG3090">
    <property type="taxonomic scope" value="Bacteria"/>
</dbReference>
<dbReference type="GO" id="GO:0015740">
    <property type="term" value="P:C4-dicarboxylate transport"/>
    <property type="evidence" value="ECO:0007669"/>
    <property type="project" value="TreeGrafter"/>
</dbReference>
<evidence type="ECO:0000313" key="11">
    <source>
        <dbReference type="EMBL" id="ADE57659.1"/>
    </source>
</evidence>